<keyword evidence="1" id="KW-0067">ATP-binding</keyword>
<dbReference type="AlphaFoldDB" id="A0A6J4LD08"/>
<name>A0A6J4LD08_9ACTN</name>
<dbReference type="InterPro" id="IPR016102">
    <property type="entry name" value="Succinyl-CoA_synth-like"/>
</dbReference>
<dbReference type="InterPro" id="IPR032875">
    <property type="entry name" value="Succ_CoA_lig_flav_dom"/>
</dbReference>
<sequence>MTGPSRLGRLLAPGRIAVIGGEAAEEVVLASRAIGYAGEIWPVHPTREYLAGLPCVPDVASLPAAPDAAFVAVSRERTVQVVAELARIGTGGVVCHASGFAEAGGSGPRLQQELVAAAGPMPLLGPNCLGLLNYLDGAALWADQHGGVRVSTGVGLIAQSGNIGQNLTMQQRGLPVAQLVTLGNSANTGVPDVLEAMLQDPRITAVGLYLESIPDPVALARVAGEALRRRVPVVALKAGSSQLGAQATLGHTASVAGPDALFDALFRRLGFARVHELATLLETLKVLHVHGGLPGARITSASCSGGEAAHVADLAVPRGVELPVLPVSTEEQLRKVLGERVDVRNPLDYHTYIWGDLDALTSAFTELLSSAFDCHLLVLDLPREDRCDPASWRTTVDAFIRAQQLTGARAAVVSSLPEGMPEPLAQELFGLGIVPLQGIGDALSAIEAAARIGACQAEAGTWGPPYPPAPLGEETVVRLDEAEAKAVLAATDVRVPAGTAVPGEEAGAAADSLGYPVVVKVLSPAIAHKTDVAGVEVGLQNRNEVESAVDRMRTLGERFLVEEMVTGAVAELLVSVRRDPHVGLVLTIGAGGVLVEVLRDAASLLLPTSRHEVLGVLAALHVWPLLIGARGRSADLESLVTAVLGIAECARDLSGALLELEVNPLIVCTDRAVAADALLRMAGTLGPASGSGSRQTVRS</sequence>
<protein>
    <submittedName>
        <fullName evidence="3">Acyl-CoA synthetase clustered with carnitinyl-CoA dehydratase</fullName>
    </submittedName>
</protein>
<dbReference type="Gene3D" id="3.40.50.720">
    <property type="entry name" value="NAD(P)-binding Rossmann-like Domain"/>
    <property type="match status" value="1"/>
</dbReference>
<dbReference type="SMART" id="SM00881">
    <property type="entry name" value="CoA_binding"/>
    <property type="match status" value="1"/>
</dbReference>
<dbReference type="PANTHER" id="PTHR42793:SF4">
    <property type="entry name" value="BLL6376 PROTEIN"/>
    <property type="match status" value="1"/>
</dbReference>
<dbReference type="Pfam" id="PF13607">
    <property type="entry name" value="Succ_CoA_lig"/>
    <property type="match status" value="1"/>
</dbReference>
<dbReference type="SUPFAM" id="SSF52210">
    <property type="entry name" value="Succinyl-CoA synthetase domains"/>
    <property type="match status" value="2"/>
</dbReference>
<dbReference type="Gene3D" id="3.30.1490.20">
    <property type="entry name" value="ATP-grasp fold, A domain"/>
    <property type="match status" value="1"/>
</dbReference>
<reference evidence="3" key="1">
    <citation type="submission" date="2020-02" db="EMBL/GenBank/DDBJ databases">
        <authorList>
            <person name="Meier V. D."/>
        </authorList>
    </citation>
    <scope>NUCLEOTIDE SEQUENCE</scope>
    <source>
        <strain evidence="3">AVDCRST_MAG29</strain>
    </source>
</reference>
<organism evidence="3">
    <name type="scientific">uncultured Nocardioidaceae bacterium</name>
    <dbReference type="NCBI Taxonomy" id="253824"/>
    <lineage>
        <taxon>Bacteria</taxon>
        <taxon>Bacillati</taxon>
        <taxon>Actinomycetota</taxon>
        <taxon>Actinomycetes</taxon>
        <taxon>Propionibacteriales</taxon>
        <taxon>Nocardioidaceae</taxon>
        <taxon>environmental samples</taxon>
    </lineage>
</organism>
<proteinExistence type="predicted"/>
<dbReference type="SUPFAM" id="SSF51735">
    <property type="entry name" value="NAD(P)-binding Rossmann-fold domains"/>
    <property type="match status" value="1"/>
</dbReference>
<dbReference type="InterPro" id="IPR003781">
    <property type="entry name" value="CoA-bd"/>
</dbReference>
<evidence type="ECO:0000256" key="1">
    <source>
        <dbReference type="PROSITE-ProRule" id="PRU00409"/>
    </source>
</evidence>
<gene>
    <name evidence="3" type="ORF">AVDCRST_MAG29-982</name>
</gene>
<dbReference type="EMBL" id="CADCUG010000054">
    <property type="protein sequence ID" value="CAA9329932.1"/>
    <property type="molecule type" value="Genomic_DNA"/>
</dbReference>
<dbReference type="SUPFAM" id="SSF56059">
    <property type="entry name" value="Glutathione synthetase ATP-binding domain-like"/>
    <property type="match status" value="1"/>
</dbReference>
<feature type="domain" description="ATP-grasp" evidence="2">
    <location>
        <begin position="485"/>
        <end position="690"/>
    </location>
</feature>
<evidence type="ECO:0000259" key="2">
    <source>
        <dbReference type="PROSITE" id="PS50975"/>
    </source>
</evidence>
<dbReference type="GO" id="GO:0005524">
    <property type="term" value="F:ATP binding"/>
    <property type="evidence" value="ECO:0007669"/>
    <property type="project" value="UniProtKB-UniRule"/>
</dbReference>
<evidence type="ECO:0000313" key="3">
    <source>
        <dbReference type="EMBL" id="CAA9329932.1"/>
    </source>
</evidence>
<accession>A0A6J4LD08</accession>
<dbReference type="Pfam" id="PF13380">
    <property type="entry name" value="CoA_binding_2"/>
    <property type="match status" value="1"/>
</dbReference>
<dbReference type="InterPro" id="IPR036291">
    <property type="entry name" value="NAD(P)-bd_dom_sf"/>
</dbReference>
<dbReference type="InterPro" id="IPR013815">
    <property type="entry name" value="ATP_grasp_subdomain_1"/>
</dbReference>
<dbReference type="Gene3D" id="3.30.470.20">
    <property type="entry name" value="ATP-grasp fold, B domain"/>
    <property type="match status" value="1"/>
</dbReference>
<keyword evidence="1" id="KW-0547">Nucleotide-binding</keyword>
<dbReference type="PROSITE" id="PS50975">
    <property type="entry name" value="ATP_GRASP"/>
    <property type="match status" value="1"/>
</dbReference>
<dbReference type="InterPro" id="IPR011761">
    <property type="entry name" value="ATP-grasp"/>
</dbReference>
<dbReference type="Gene3D" id="3.40.50.261">
    <property type="entry name" value="Succinyl-CoA synthetase domains"/>
    <property type="match status" value="2"/>
</dbReference>
<dbReference type="PANTHER" id="PTHR42793">
    <property type="entry name" value="COA BINDING DOMAIN CONTAINING PROTEIN"/>
    <property type="match status" value="1"/>
</dbReference>
<dbReference type="Pfam" id="PF13549">
    <property type="entry name" value="ATP-grasp_5"/>
    <property type="match status" value="1"/>
</dbReference>
<dbReference type="GO" id="GO:0046872">
    <property type="term" value="F:metal ion binding"/>
    <property type="evidence" value="ECO:0007669"/>
    <property type="project" value="InterPro"/>
</dbReference>